<organism evidence="12">
    <name type="scientific">candidate division WOR-3 bacterium</name>
    <dbReference type="NCBI Taxonomy" id="2052148"/>
    <lineage>
        <taxon>Bacteria</taxon>
        <taxon>Bacteria division WOR-3</taxon>
    </lineage>
</organism>
<comment type="function">
    <text evidence="10">Part of the binding-protein-dependent transport system for phosphate; probably responsible for the translocation of the substrate across the membrane.</text>
</comment>
<gene>
    <name evidence="12" type="primary">pstC</name>
    <name evidence="12" type="ORF">ENV67_08830</name>
</gene>
<name>A0A7C4Y721_UNCW3</name>
<keyword evidence="3 9" id="KW-0813">Transport</keyword>
<dbReference type="InterPro" id="IPR051124">
    <property type="entry name" value="Phosphate_Transport_Permease"/>
</dbReference>
<dbReference type="GO" id="GO:0005315">
    <property type="term" value="F:phosphate transmembrane transporter activity"/>
    <property type="evidence" value="ECO:0007669"/>
    <property type="project" value="InterPro"/>
</dbReference>
<dbReference type="InterPro" id="IPR000515">
    <property type="entry name" value="MetI-like"/>
</dbReference>
<dbReference type="PROSITE" id="PS50928">
    <property type="entry name" value="ABC_TM1"/>
    <property type="match status" value="1"/>
</dbReference>
<evidence type="ECO:0000256" key="9">
    <source>
        <dbReference type="RuleBase" id="RU363032"/>
    </source>
</evidence>
<accession>A0A7C4Y721</accession>
<comment type="similarity">
    <text evidence="2 10">Belongs to the binding-protein-dependent transport system permease family. CysTW subfamily.</text>
</comment>
<evidence type="ECO:0000313" key="12">
    <source>
        <dbReference type="EMBL" id="HGW92623.1"/>
    </source>
</evidence>
<protein>
    <recommendedName>
        <fullName evidence="10">Phosphate transport system permease protein</fullName>
    </recommendedName>
</protein>
<dbReference type="SUPFAM" id="SSF161098">
    <property type="entry name" value="MetI-like"/>
    <property type="match status" value="1"/>
</dbReference>
<evidence type="ECO:0000256" key="3">
    <source>
        <dbReference type="ARBA" id="ARBA00022448"/>
    </source>
</evidence>
<feature type="transmembrane region" description="Helical" evidence="9">
    <location>
        <begin position="12"/>
        <end position="29"/>
    </location>
</feature>
<feature type="transmembrane region" description="Helical" evidence="9">
    <location>
        <begin position="105"/>
        <end position="129"/>
    </location>
</feature>
<evidence type="ECO:0000259" key="11">
    <source>
        <dbReference type="PROSITE" id="PS50928"/>
    </source>
</evidence>
<evidence type="ECO:0000256" key="7">
    <source>
        <dbReference type="ARBA" id="ARBA00022989"/>
    </source>
</evidence>
<dbReference type="GO" id="GO:0006817">
    <property type="term" value="P:phosphate ion transport"/>
    <property type="evidence" value="ECO:0007669"/>
    <property type="project" value="UniProtKB-KW"/>
</dbReference>
<evidence type="ECO:0000256" key="1">
    <source>
        <dbReference type="ARBA" id="ARBA00004651"/>
    </source>
</evidence>
<dbReference type="Gene3D" id="1.10.3720.10">
    <property type="entry name" value="MetI-like"/>
    <property type="match status" value="1"/>
</dbReference>
<evidence type="ECO:0000256" key="4">
    <source>
        <dbReference type="ARBA" id="ARBA00022475"/>
    </source>
</evidence>
<evidence type="ECO:0000256" key="5">
    <source>
        <dbReference type="ARBA" id="ARBA00022592"/>
    </source>
</evidence>
<sequence length="284" mass="30808">MKDTFFKRITLFSSYLTIGFLILIVFSIFKEGIPGILKIGIKEFIFGRYWAPYLDTPQFGIYPLIVGSIFATLGALIVSIPLGVGTAIYVAEIANPKLKEIIKPFIEILAGIPSVIFGLFGMAFLGPLFVRLFNISTGLNLFTASIILGIMVLPIISSISEDAISSVPKDLREASYALGANRWETIIFVVLPKARVGIISAIVLGFGRAIGETMVVLMVAGGASRIPKSIFCPVRTMTATIAAEMGETMVGSLHFKALFGIGVVLFIITLISIMLSEFMRLKKV</sequence>
<dbReference type="CDD" id="cd06261">
    <property type="entry name" value="TM_PBP2"/>
    <property type="match status" value="1"/>
</dbReference>
<comment type="subcellular location">
    <subcellularLocation>
        <location evidence="1 9">Cell membrane</location>
        <topology evidence="1 9">Multi-pass membrane protein</topology>
    </subcellularLocation>
</comment>
<dbReference type="PANTHER" id="PTHR30425:SF1">
    <property type="entry name" value="PHOSPHATE TRANSPORT SYSTEM PERMEASE PROTEIN PSTC"/>
    <property type="match status" value="1"/>
</dbReference>
<keyword evidence="5 10" id="KW-0592">Phosphate transport</keyword>
<dbReference type="PANTHER" id="PTHR30425">
    <property type="entry name" value="PHOSPHATE TRANSPORT SYSTEM PERMEASE PROTEIN PST"/>
    <property type="match status" value="1"/>
</dbReference>
<dbReference type="InterPro" id="IPR035906">
    <property type="entry name" value="MetI-like_sf"/>
</dbReference>
<dbReference type="InterPro" id="IPR011864">
    <property type="entry name" value="Phosphate_PstC"/>
</dbReference>
<evidence type="ECO:0000256" key="6">
    <source>
        <dbReference type="ARBA" id="ARBA00022692"/>
    </source>
</evidence>
<dbReference type="AlphaFoldDB" id="A0A7C4Y721"/>
<feature type="transmembrane region" description="Helical" evidence="9">
    <location>
        <begin position="141"/>
        <end position="164"/>
    </location>
</feature>
<keyword evidence="7 9" id="KW-1133">Transmembrane helix</keyword>
<dbReference type="GO" id="GO:0005886">
    <property type="term" value="C:plasma membrane"/>
    <property type="evidence" value="ECO:0007669"/>
    <property type="project" value="UniProtKB-SubCell"/>
</dbReference>
<feature type="transmembrane region" description="Helical" evidence="9">
    <location>
        <begin position="257"/>
        <end position="275"/>
    </location>
</feature>
<dbReference type="NCBIfam" id="TIGR02138">
    <property type="entry name" value="phosphate_pstC"/>
    <property type="match status" value="1"/>
</dbReference>
<proteinExistence type="inferred from homology"/>
<dbReference type="Pfam" id="PF00528">
    <property type="entry name" value="BPD_transp_1"/>
    <property type="match status" value="1"/>
</dbReference>
<keyword evidence="8 9" id="KW-0472">Membrane</keyword>
<reference evidence="12" key="1">
    <citation type="journal article" date="2020" name="mSystems">
        <title>Genome- and Community-Level Interaction Insights into Carbon Utilization and Element Cycling Functions of Hydrothermarchaeota in Hydrothermal Sediment.</title>
        <authorList>
            <person name="Zhou Z."/>
            <person name="Liu Y."/>
            <person name="Xu W."/>
            <person name="Pan J."/>
            <person name="Luo Z.H."/>
            <person name="Li M."/>
        </authorList>
    </citation>
    <scope>NUCLEOTIDE SEQUENCE [LARGE SCALE GENOMIC DNA]</scope>
    <source>
        <strain evidence="12">SpSt-780</strain>
    </source>
</reference>
<dbReference type="EMBL" id="DTHG01000105">
    <property type="protein sequence ID" value="HGW92623.1"/>
    <property type="molecule type" value="Genomic_DNA"/>
</dbReference>
<feature type="transmembrane region" description="Helical" evidence="9">
    <location>
        <begin position="185"/>
        <end position="207"/>
    </location>
</feature>
<keyword evidence="6 9" id="KW-0812">Transmembrane</keyword>
<evidence type="ECO:0000256" key="10">
    <source>
        <dbReference type="RuleBase" id="RU363054"/>
    </source>
</evidence>
<comment type="caution">
    <text evidence="12">The sequence shown here is derived from an EMBL/GenBank/DDBJ whole genome shotgun (WGS) entry which is preliminary data.</text>
</comment>
<keyword evidence="4 10" id="KW-1003">Cell membrane</keyword>
<evidence type="ECO:0000256" key="8">
    <source>
        <dbReference type="ARBA" id="ARBA00023136"/>
    </source>
</evidence>
<feature type="domain" description="ABC transmembrane type-1" evidence="11">
    <location>
        <begin position="65"/>
        <end position="276"/>
    </location>
</feature>
<evidence type="ECO:0000256" key="2">
    <source>
        <dbReference type="ARBA" id="ARBA00007069"/>
    </source>
</evidence>
<feature type="transmembrane region" description="Helical" evidence="9">
    <location>
        <begin position="59"/>
        <end position="84"/>
    </location>
</feature>